<feature type="non-terminal residue" evidence="3">
    <location>
        <position position="160"/>
    </location>
</feature>
<keyword evidence="1" id="KW-1133">Transmembrane helix</keyword>
<name>A0A0F9EUQ6_9ZZZZ</name>
<dbReference type="InterPro" id="IPR018765">
    <property type="entry name" value="DUF2341"/>
</dbReference>
<keyword evidence="1" id="KW-0472">Membrane</keyword>
<protein>
    <recommendedName>
        <fullName evidence="2">DUF2341 domain-containing protein</fullName>
    </recommendedName>
</protein>
<evidence type="ECO:0000259" key="2">
    <source>
        <dbReference type="Pfam" id="PF10102"/>
    </source>
</evidence>
<proteinExistence type="predicted"/>
<dbReference type="AlphaFoldDB" id="A0A0F9EUQ6"/>
<feature type="transmembrane region" description="Helical" evidence="1">
    <location>
        <begin position="35"/>
        <end position="55"/>
    </location>
</feature>
<comment type="caution">
    <text evidence="3">The sequence shown here is derived from an EMBL/GenBank/DDBJ whole genome shotgun (WGS) entry which is preliminary data.</text>
</comment>
<dbReference type="EMBL" id="LAZR01035420">
    <property type="protein sequence ID" value="KKL27553.1"/>
    <property type="molecule type" value="Genomic_DNA"/>
</dbReference>
<reference evidence="3" key="1">
    <citation type="journal article" date="2015" name="Nature">
        <title>Complex archaea that bridge the gap between prokaryotes and eukaryotes.</title>
        <authorList>
            <person name="Spang A."/>
            <person name="Saw J.H."/>
            <person name="Jorgensen S.L."/>
            <person name="Zaremba-Niedzwiedzka K."/>
            <person name="Martijn J."/>
            <person name="Lind A.E."/>
            <person name="van Eijk R."/>
            <person name="Schleper C."/>
            <person name="Guy L."/>
            <person name="Ettema T.J."/>
        </authorList>
    </citation>
    <scope>NUCLEOTIDE SEQUENCE</scope>
</reference>
<accession>A0A0F9EUQ6</accession>
<feature type="domain" description="DUF2341" evidence="2">
    <location>
        <begin position="108"/>
        <end position="160"/>
    </location>
</feature>
<dbReference type="Pfam" id="PF10102">
    <property type="entry name" value="DUF2341"/>
    <property type="match status" value="1"/>
</dbReference>
<evidence type="ECO:0000256" key="1">
    <source>
        <dbReference type="SAM" id="Phobius"/>
    </source>
</evidence>
<organism evidence="3">
    <name type="scientific">marine sediment metagenome</name>
    <dbReference type="NCBI Taxonomy" id="412755"/>
    <lineage>
        <taxon>unclassified sequences</taxon>
        <taxon>metagenomes</taxon>
        <taxon>ecological metagenomes</taxon>
    </lineage>
</organism>
<evidence type="ECO:0000313" key="3">
    <source>
        <dbReference type="EMBL" id="KKL27553.1"/>
    </source>
</evidence>
<sequence length="160" mass="18675">MDLKNPSNMENENLEWVKFKSMKRNSKKFKIRRKLPNIITVFIIILGLIIIYFIFQGQEVKAEWFNDSWMYRQKITANNNSNFDATDVPYKVLVDTSTLITDGKMQSDGDDIRIINESGQIVRFQIEESTLNTSETGIWFEATIEDNSSANYYLYYGNPS</sequence>
<keyword evidence="1" id="KW-0812">Transmembrane</keyword>
<gene>
    <name evidence="3" type="ORF">LCGC14_2383990</name>
</gene>